<keyword evidence="3" id="KW-0949">S-adenosyl-L-methionine</keyword>
<dbReference type="SUPFAM" id="SSF53335">
    <property type="entry name" value="S-adenosyl-L-methionine-dependent methyltransferases"/>
    <property type="match status" value="1"/>
</dbReference>
<dbReference type="GO" id="GO:0046983">
    <property type="term" value="F:protein dimerization activity"/>
    <property type="evidence" value="ECO:0007669"/>
    <property type="project" value="InterPro"/>
</dbReference>
<evidence type="ECO:0000256" key="2">
    <source>
        <dbReference type="ARBA" id="ARBA00022679"/>
    </source>
</evidence>
<evidence type="ECO:0000256" key="1">
    <source>
        <dbReference type="ARBA" id="ARBA00022603"/>
    </source>
</evidence>
<dbReference type="SUPFAM" id="SSF46785">
    <property type="entry name" value="Winged helix' DNA-binding domain"/>
    <property type="match status" value="1"/>
</dbReference>
<evidence type="ECO:0000259" key="5">
    <source>
        <dbReference type="Pfam" id="PF08100"/>
    </source>
</evidence>
<dbReference type="InterPro" id="IPR029063">
    <property type="entry name" value="SAM-dependent_MTases_sf"/>
</dbReference>
<dbReference type="PANTHER" id="PTHR43712">
    <property type="entry name" value="PUTATIVE (AFU_ORTHOLOGUE AFUA_4G14580)-RELATED"/>
    <property type="match status" value="1"/>
</dbReference>
<protein>
    <submittedName>
        <fullName evidence="6">SAM-dependent methyltransferase</fullName>
    </submittedName>
</protein>
<dbReference type="GO" id="GO:0032259">
    <property type="term" value="P:methylation"/>
    <property type="evidence" value="ECO:0007669"/>
    <property type="project" value="UniProtKB-KW"/>
</dbReference>
<dbReference type="Gene3D" id="1.10.10.10">
    <property type="entry name" value="Winged helix-like DNA-binding domain superfamily/Winged helix DNA-binding domain"/>
    <property type="match status" value="1"/>
</dbReference>
<dbReference type="Pfam" id="PF08100">
    <property type="entry name" value="Dimerisation"/>
    <property type="match status" value="1"/>
</dbReference>
<accession>A0A8J3MPC3</accession>
<feature type="domain" description="O-methyltransferase dimerisation" evidence="5">
    <location>
        <begin position="33"/>
        <end position="100"/>
    </location>
</feature>
<comment type="caution">
    <text evidence="6">The sequence shown here is derived from an EMBL/GenBank/DDBJ whole genome shotgun (WGS) entry which is preliminary data.</text>
</comment>
<keyword evidence="7" id="KW-1185">Reference proteome</keyword>
<organism evidence="6 7">
    <name type="scientific">Ktedonospora formicarum</name>
    <dbReference type="NCBI Taxonomy" id="2778364"/>
    <lineage>
        <taxon>Bacteria</taxon>
        <taxon>Bacillati</taxon>
        <taxon>Chloroflexota</taxon>
        <taxon>Ktedonobacteria</taxon>
        <taxon>Ktedonobacterales</taxon>
        <taxon>Ktedonobacteraceae</taxon>
        <taxon>Ktedonospora</taxon>
    </lineage>
</organism>
<reference evidence="6" key="1">
    <citation type="submission" date="2020-10" db="EMBL/GenBank/DDBJ databases">
        <title>Taxonomic study of unclassified bacteria belonging to the class Ktedonobacteria.</title>
        <authorList>
            <person name="Yabe S."/>
            <person name="Wang C.M."/>
            <person name="Zheng Y."/>
            <person name="Sakai Y."/>
            <person name="Cavaletti L."/>
            <person name="Monciardini P."/>
            <person name="Donadio S."/>
        </authorList>
    </citation>
    <scope>NUCLEOTIDE SEQUENCE</scope>
    <source>
        <strain evidence="6">SOSP1-1</strain>
    </source>
</reference>
<name>A0A8J3MPC3_9CHLR</name>
<dbReference type="PANTHER" id="PTHR43712:SF2">
    <property type="entry name" value="O-METHYLTRANSFERASE CICE"/>
    <property type="match status" value="1"/>
</dbReference>
<dbReference type="InterPro" id="IPR036388">
    <property type="entry name" value="WH-like_DNA-bd_sf"/>
</dbReference>
<proteinExistence type="predicted"/>
<dbReference type="GO" id="GO:0008171">
    <property type="term" value="F:O-methyltransferase activity"/>
    <property type="evidence" value="ECO:0007669"/>
    <property type="project" value="InterPro"/>
</dbReference>
<feature type="domain" description="O-methyltransferase C-terminal" evidence="4">
    <location>
        <begin position="138"/>
        <end position="312"/>
    </location>
</feature>
<dbReference type="InterPro" id="IPR016461">
    <property type="entry name" value="COMT-like"/>
</dbReference>
<dbReference type="InterPro" id="IPR036390">
    <property type="entry name" value="WH_DNA-bd_sf"/>
</dbReference>
<keyword evidence="2" id="KW-0808">Transferase</keyword>
<dbReference type="Gene3D" id="3.40.50.150">
    <property type="entry name" value="Vaccinia Virus protein VP39"/>
    <property type="match status" value="1"/>
</dbReference>
<dbReference type="InterPro" id="IPR001077">
    <property type="entry name" value="COMT_C"/>
</dbReference>
<evidence type="ECO:0000313" key="7">
    <source>
        <dbReference type="Proteomes" id="UP000612362"/>
    </source>
</evidence>
<keyword evidence="1 6" id="KW-0489">Methyltransferase</keyword>
<sequence length="354" mass="39199">MPLRLTPLEALLGRLHLLPVPLFDTPLAPGIAKMLVTACEIGLFESLSKQQLSTQALAERLECHPDGLQLLLNLLVSAGYLRRRKGRYANTRMSQRWLTSASSLSIAPYIIHSPDIVAIWNHIDEVIRTNSQAMRMPYEEDASSPEQQAMLARHYAGLASLATALGSEVIRHVRLPHGSTRLLDVGGSHAAYSALFCHKYPYLNATILDIEAGLEAGRQTAKVTNLEERMSFVSGDIVQDDFRDLFAEPFDVALYFHIAHLLQPELNQTILRKVVGTLRPGGTLIFVDQVTDQTHGSHLASLIVQFMALTMTTCGGTCYSFTTVKDWLEKVGMHQVRSYRLLTPGASLITAIKQ</sequence>
<evidence type="ECO:0000256" key="3">
    <source>
        <dbReference type="ARBA" id="ARBA00022691"/>
    </source>
</evidence>
<dbReference type="AlphaFoldDB" id="A0A8J3MPC3"/>
<dbReference type="InterPro" id="IPR012967">
    <property type="entry name" value="COMT_dimerisation"/>
</dbReference>
<dbReference type="CDD" id="cd02440">
    <property type="entry name" value="AdoMet_MTases"/>
    <property type="match status" value="1"/>
</dbReference>
<dbReference type="EMBL" id="BNJF01000001">
    <property type="protein sequence ID" value="GHO43677.1"/>
    <property type="molecule type" value="Genomic_DNA"/>
</dbReference>
<dbReference type="PROSITE" id="PS51683">
    <property type="entry name" value="SAM_OMT_II"/>
    <property type="match status" value="1"/>
</dbReference>
<dbReference type="Pfam" id="PF00891">
    <property type="entry name" value="Methyltransf_2"/>
    <property type="match status" value="1"/>
</dbReference>
<dbReference type="RefSeq" id="WP_220193135.1">
    <property type="nucleotide sequence ID" value="NZ_BNJF01000001.1"/>
</dbReference>
<gene>
    <name evidence="6" type="ORF">KSX_18400</name>
</gene>
<evidence type="ECO:0000259" key="4">
    <source>
        <dbReference type="Pfam" id="PF00891"/>
    </source>
</evidence>
<evidence type="ECO:0000313" key="6">
    <source>
        <dbReference type="EMBL" id="GHO43677.1"/>
    </source>
</evidence>
<dbReference type="Proteomes" id="UP000612362">
    <property type="component" value="Unassembled WGS sequence"/>
</dbReference>